<sequence length="94" mass="10404">MNSTAQHPDTNRPRPEAGLRDASLHDLFMDCCRFGPAPTQSRELFVHAVTLLLIAIVFVIVKPAVGFMIAAVVLVAIMFGIRWAIGTRTKWATR</sequence>
<reference evidence="3" key="1">
    <citation type="submission" date="2015-06" db="EMBL/GenBank/DDBJ databases">
        <title>Complete genome sequence and metabolic analysis of phthalate degradation pathway in Gordonia sp. QH-11.</title>
        <authorList>
            <person name="Jin D."/>
            <person name="Kong X."/>
            <person name="Bai Z."/>
        </authorList>
    </citation>
    <scope>NUCLEOTIDE SEQUENCE [LARGE SCALE GENOMIC DNA]</scope>
    <source>
        <strain evidence="3">QH-11</strain>
    </source>
</reference>
<dbReference type="AlphaFoldDB" id="A0A0N9MTH0"/>
<dbReference type="RefSeq" id="WP_062394688.1">
    <property type="nucleotide sequence ID" value="NZ_CP011853.1"/>
</dbReference>
<protein>
    <submittedName>
        <fullName evidence="2">Uncharacterized protein</fullName>
    </submittedName>
</protein>
<keyword evidence="1" id="KW-1133">Transmembrane helix</keyword>
<keyword evidence="1" id="KW-0812">Transmembrane</keyword>
<proteinExistence type="predicted"/>
<feature type="transmembrane region" description="Helical" evidence="1">
    <location>
        <begin position="44"/>
        <end position="61"/>
    </location>
</feature>
<evidence type="ECO:0000313" key="3">
    <source>
        <dbReference type="Proteomes" id="UP000063789"/>
    </source>
</evidence>
<evidence type="ECO:0000256" key="1">
    <source>
        <dbReference type="SAM" id="Phobius"/>
    </source>
</evidence>
<dbReference type="KEGG" id="goq:ACH46_20430"/>
<organism evidence="2 3">
    <name type="scientific">Gordonia phthalatica</name>
    <dbReference type="NCBI Taxonomy" id="1136941"/>
    <lineage>
        <taxon>Bacteria</taxon>
        <taxon>Bacillati</taxon>
        <taxon>Actinomycetota</taxon>
        <taxon>Actinomycetes</taxon>
        <taxon>Mycobacteriales</taxon>
        <taxon>Gordoniaceae</taxon>
        <taxon>Gordonia</taxon>
    </lineage>
</organism>
<feature type="transmembrane region" description="Helical" evidence="1">
    <location>
        <begin position="67"/>
        <end position="85"/>
    </location>
</feature>
<dbReference type="OrthoDB" id="4377411at2"/>
<reference evidence="2 3" key="2">
    <citation type="journal article" date="2017" name="Int. J. Syst. Evol. Microbiol.">
        <title>Gordonia phthalatica sp. nov., a di-n-butyl phthalate-degrading bacterium isolated from activated sludge.</title>
        <authorList>
            <person name="Jin D."/>
            <person name="Kong X."/>
            <person name="Jia M."/>
            <person name="Yu X."/>
            <person name="Wang X."/>
            <person name="Zhuang X."/>
            <person name="Deng Y."/>
            <person name="Bai Z."/>
        </authorList>
    </citation>
    <scope>NUCLEOTIDE SEQUENCE [LARGE SCALE GENOMIC DNA]</scope>
    <source>
        <strain evidence="2 3">QH-11</strain>
    </source>
</reference>
<dbReference type="STRING" id="1136941.ACH46_20430"/>
<evidence type="ECO:0000313" key="2">
    <source>
        <dbReference type="EMBL" id="ALG86426.1"/>
    </source>
</evidence>
<name>A0A0N9MTH0_9ACTN</name>
<accession>A0A0N9MTH0</accession>
<keyword evidence="1" id="KW-0472">Membrane</keyword>
<keyword evidence="3" id="KW-1185">Reference proteome</keyword>
<gene>
    <name evidence="2" type="ORF">ACH46_20430</name>
</gene>
<dbReference type="Proteomes" id="UP000063789">
    <property type="component" value="Chromosome"/>
</dbReference>
<dbReference type="EMBL" id="CP011853">
    <property type="protein sequence ID" value="ALG86426.1"/>
    <property type="molecule type" value="Genomic_DNA"/>
</dbReference>
<dbReference type="PATRIC" id="fig|1136941.3.peg.4186"/>